<dbReference type="InterPro" id="IPR025442">
    <property type="entry name" value="DUF4185"/>
</dbReference>
<reference evidence="3 4" key="1">
    <citation type="submission" date="2022-12" db="EMBL/GenBank/DDBJ databases">
        <title>Genomic features and morphological characterization of a novel Knufia sp. strain isolated from spacecraft assembly facility.</title>
        <authorList>
            <person name="Teixeira M."/>
            <person name="Chander A.M."/>
            <person name="Stajich J.E."/>
            <person name="Venkateswaran K."/>
        </authorList>
    </citation>
    <scope>NUCLEOTIDE SEQUENCE [LARGE SCALE GENOMIC DNA]</scope>
    <source>
        <strain evidence="3 4">FJI-L2-BK-P2</strain>
    </source>
</reference>
<evidence type="ECO:0000313" key="3">
    <source>
        <dbReference type="EMBL" id="KAK5948739.1"/>
    </source>
</evidence>
<organism evidence="3 4">
    <name type="scientific">Knufia fluminis</name>
    <dbReference type="NCBI Taxonomy" id="191047"/>
    <lineage>
        <taxon>Eukaryota</taxon>
        <taxon>Fungi</taxon>
        <taxon>Dikarya</taxon>
        <taxon>Ascomycota</taxon>
        <taxon>Pezizomycotina</taxon>
        <taxon>Eurotiomycetes</taxon>
        <taxon>Chaetothyriomycetidae</taxon>
        <taxon>Chaetothyriales</taxon>
        <taxon>Trichomeriaceae</taxon>
        <taxon>Knufia</taxon>
    </lineage>
</organism>
<keyword evidence="4" id="KW-1185">Reference proteome</keyword>
<evidence type="ECO:0000256" key="1">
    <source>
        <dbReference type="SAM" id="MobiDB-lite"/>
    </source>
</evidence>
<dbReference type="Pfam" id="PF13810">
    <property type="entry name" value="DUF4185"/>
    <property type="match status" value="1"/>
</dbReference>
<proteinExistence type="predicted"/>
<evidence type="ECO:0000259" key="2">
    <source>
        <dbReference type="Pfam" id="PF13810"/>
    </source>
</evidence>
<feature type="region of interest" description="Disordered" evidence="1">
    <location>
        <begin position="15"/>
        <end position="54"/>
    </location>
</feature>
<sequence length="393" mass="44032">MDKLTSKFKKHFGNDTHTNIGSQKTSSASPNLFLVGNHNAGDGGGGTADGSPGEAREVKIQNVTELGNVSSISSLVKRDLGFQGKLGDYILINYGDTMFTDARGSDEFRGMTCNSCAIACEDPTQVFDAKLDNSGYPHCLLMPSDEYGEDSSKYALGITNIVETSHGKGKSPQPHLQASILYFLLNHRPDFKDHLLGAGVAEVSIDTTGPHPVPRARRLCKYWWDGETEPWYGDVCALKVDGYVYAYGHAKDSPFVYLTRVRQDDATNLDSYEYWNGESWQHERLKREQLSEKESIFWQINQGQIIWSNYHQCFMFIYCDNFWSCQVLKLKTALTPEGPWSEPMTVHKPKPVQEGGNIYAAVPHQYFDPSGKTLIITYTNHPNTIQAIKVDFD</sequence>
<comment type="caution">
    <text evidence="3">The sequence shown here is derived from an EMBL/GenBank/DDBJ whole genome shotgun (WGS) entry which is preliminary data.</text>
</comment>
<protein>
    <recommendedName>
        <fullName evidence="2">DUF4185 domain-containing protein</fullName>
    </recommendedName>
</protein>
<accession>A0AAN8I2I1</accession>
<dbReference type="Proteomes" id="UP001316803">
    <property type="component" value="Unassembled WGS sequence"/>
</dbReference>
<name>A0AAN8I2I1_9EURO</name>
<gene>
    <name evidence="3" type="ORF">OHC33_010162</name>
</gene>
<feature type="domain" description="DUF4185" evidence="2">
    <location>
        <begin position="236"/>
        <end position="380"/>
    </location>
</feature>
<dbReference type="EMBL" id="JAKLMC020000043">
    <property type="protein sequence ID" value="KAK5948739.1"/>
    <property type="molecule type" value="Genomic_DNA"/>
</dbReference>
<dbReference type="AlphaFoldDB" id="A0AAN8I2I1"/>
<evidence type="ECO:0000313" key="4">
    <source>
        <dbReference type="Proteomes" id="UP001316803"/>
    </source>
</evidence>
<feature type="compositionally biased region" description="Polar residues" evidence="1">
    <location>
        <begin position="15"/>
        <end position="30"/>
    </location>
</feature>